<dbReference type="STRING" id="391165.GbCGDNIH1_0042"/>
<evidence type="ECO:0000313" key="2">
    <source>
        <dbReference type="EMBL" id="ABI60940.1"/>
    </source>
</evidence>
<dbReference type="HOGENOM" id="CLU_089934_0_0_5"/>
<evidence type="ECO:0000256" key="1">
    <source>
        <dbReference type="SAM" id="MobiDB-lite"/>
    </source>
</evidence>
<reference evidence="2 3" key="1">
    <citation type="journal article" date="2007" name="J. Bacteriol.">
        <title>Genome sequence analysis of the emerging human pathogenic acetic acid bacterium Granulibacter bethesdensis.</title>
        <authorList>
            <person name="Greenberg D.E."/>
            <person name="Porcella S.F."/>
            <person name="Zelazny A.M."/>
            <person name="Virtaneva K."/>
            <person name="Sturdevant D.E."/>
            <person name="Kupko J.J.III."/>
            <person name="Barbian K.D."/>
            <person name="Babar A."/>
            <person name="Dorward D.W."/>
            <person name="Holland S.M."/>
        </authorList>
    </citation>
    <scope>NUCLEOTIDE SEQUENCE [LARGE SCALE GENOMIC DNA]</scope>
    <source>
        <strain evidence="3">ATCC BAA-1260 / CGDNIH1</strain>
    </source>
</reference>
<protein>
    <submittedName>
        <fullName evidence="2">Uncharacterized protein</fullName>
    </submittedName>
</protein>
<sequence length="270" mass="29008">MLFGAVQRGASSCVRLKSNIANKNYLQLNHRIVYHRERGTDQPAVPPIGRFLPTPAVTGGAVDMDHGFAEGWFPAPSLALGSQERSILTALRMAIRAVGDIGFAMGDPPSTLGSQTQENTLYVRGILSGLADINCALQQTGYRGWQMEPPGSLGMTRDERRFLRAVKVAGTGDRRLLDNYLFKLALDRTLRMKLALIIQSIAAWGQGMPDGSSQTASSPGTAASHPTCPNLPIPNPTRSHGILPAPALAALRARGCSPDDLIIDWISEQA</sequence>
<gene>
    <name evidence="2" type="ordered locus">GbCGDNIH1_0042</name>
</gene>
<organism evidence="2 3">
    <name type="scientific">Granulibacter bethesdensis (strain ATCC BAA-1260 / CGDNIH1)</name>
    <dbReference type="NCBI Taxonomy" id="391165"/>
    <lineage>
        <taxon>Bacteria</taxon>
        <taxon>Pseudomonadati</taxon>
        <taxon>Pseudomonadota</taxon>
        <taxon>Alphaproteobacteria</taxon>
        <taxon>Acetobacterales</taxon>
        <taxon>Acetobacteraceae</taxon>
        <taxon>Granulibacter</taxon>
    </lineage>
</organism>
<feature type="compositionally biased region" description="Polar residues" evidence="1">
    <location>
        <begin position="211"/>
        <end position="221"/>
    </location>
</feature>
<dbReference type="AlphaFoldDB" id="Q0BW62"/>
<dbReference type="KEGG" id="gbe:GbCGDNIH1_0042"/>
<evidence type="ECO:0000313" key="3">
    <source>
        <dbReference type="Proteomes" id="UP000001963"/>
    </source>
</evidence>
<dbReference type="Proteomes" id="UP000001963">
    <property type="component" value="Chromosome"/>
</dbReference>
<proteinExistence type="predicted"/>
<keyword evidence="3" id="KW-1185">Reference proteome</keyword>
<feature type="region of interest" description="Disordered" evidence="1">
    <location>
        <begin position="208"/>
        <end position="236"/>
    </location>
</feature>
<accession>Q0BW62</accession>
<dbReference type="EMBL" id="CP000394">
    <property type="protein sequence ID" value="ABI60940.1"/>
    <property type="molecule type" value="Genomic_DNA"/>
</dbReference>
<name>Q0BW62_GRABC</name>